<sequence>MTSEIEKHADDVANILGHIPKESYENNPAAALEIMSHTIALTRIPLQVDRRKYANEILRNLGANFYYSYNEPFRARISTLIGGFQALPHFNDFGYLKLSNEELVREYILVRRVLYGMSLAGIGSGTAKAKQVVKDAASEAGKPIKEAIRNRRMPDGSDILRGARKGAGALPKSPVRALVWVVGIGAYSDLSDYKIKLSNEIRRRWKNKEIKRELYEKAFGSILYGVEEYMPILPSTEDSDNSVPEQYESPEHYFRDRFYLK</sequence>
<dbReference type="Proteomes" id="UP000199347">
    <property type="component" value="Unassembled WGS sequence"/>
</dbReference>
<evidence type="ECO:0000313" key="1">
    <source>
        <dbReference type="EMBL" id="SCZ46837.1"/>
    </source>
</evidence>
<keyword evidence="2" id="KW-1185">Reference proteome</keyword>
<organism evidence="1 2">
    <name type="scientific">Afifella marina DSM 2698</name>
    <dbReference type="NCBI Taxonomy" id="1120955"/>
    <lineage>
        <taxon>Bacteria</taxon>
        <taxon>Pseudomonadati</taxon>
        <taxon>Pseudomonadota</taxon>
        <taxon>Alphaproteobacteria</taxon>
        <taxon>Hyphomicrobiales</taxon>
        <taxon>Afifellaceae</taxon>
        <taxon>Afifella</taxon>
    </lineage>
</organism>
<accession>A0A1G5PB83</accession>
<dbReference type="AlphaFoldDB" id="A0A1G5PB83"/>
<gene>
    <name evidence="1" type="ORF">SAMN03080610_03738</name>
</gene>
<evidence type="ECO:0000313" key="2">
    <source>
        <dbReference type="Proteomes" id="UP000199347"/>
    </source>
</evidence>
<proteinExistence type="predicted"/>
<protein>
    <submittedName>
        <fullName evidence="1">Uncharacterized protein</fullName>
    </submittedName>
</protein>
<name>A0A1G5PB83_AFIMA</name>
<dbReference type="EMBL" id="FMVW01000023">
    <property type="protein sequence ID" value="SCZ46837.1"/>
    <property type="molecule type" value="Genomic_DNA"/>
</dbReference>
<reference evidence="1 2" key="1">
    <citation type="submission" date="2016-10" db="EMBL/GenBank/DDBJ databases">
        <authorList>
            <person name="de Groot N.N."/>
        </authorList>
    </citation>
    <scope>NUCLEOTIDE SEQUENCE [LARGE SCALE GENOMIC DNA]</scope>
    <source>
        <strain evidence="1 2">DSM 2698</strain>
    </source>
</reference>
<dbReference type="RefSeq" id="WP_139163781.1">
    <property type="nucleotide sequence ID" value="NZ_FMVW01000023.1"/>
</dbReference>